<feature type="non-terminal residue" evidence="1">
    <location>
        <position position="1"/>
    </location>
</feature>
<sequence length="47" mass="5383">VSAFWLETGRIRSEIPFQYAGEKGESVHWLGIVNELFDDSVQDATKR</sequence>
<organism evidence="1">
    <name type="scientific">marine metagenome</name>
    <dbReference type="NCBI Taxonomy" id="408172"/>
    <lineage>
        <taxon>unclassified sequences</taxon>
        <taxon>metagenomes</taxon>
        <taxon>ecological metagenomes</taxon>
    </lineage>
</organism>
<name>A0A381Y9M0_9ZZZZ</name>
<dbReference type="AlphaFoldDB" id="A0A381Y9M0"/>
<reference evidence="1" key="1">
    <citation type="submission" date="2018-05" db="EMBL/GenBank/DDBJ databases">
        <authorList>
            <person name="Lanie J.A."/>
            <person name="Ng W.-L."/>
            <person name="Kazmierczak K.M."/>
            <person name="Andrzejewski T.M."/>
            <person name="Davidsen T.M."/>
            <person name="Wayne K.J."/>
            <person name="Tettelin H."/>
            <person name="Glass J.I."/>
            <person name="Rusch D."/>
            <person name="Podicherti R."/>
            <person name="Tsui H.-C.T."/>
            <person name="Winkler M.E."/>
        </authorList>
    </citation>
    <scope>NUCLEOTIDE SEQUENCE</scope>
</reference>
<gene>
    <name evidence="1" type="ORF">METZ01_LOCUS126549</name>
</gene>
<dbReference type="EMBL" id="UINC01017701">
    <property type="protein sequence ID" value="SVA73695.1"/>
    <property type="molecule type" value="Genomic_DNA"/>
</dbReference>
<protein>
    <submittedName>
        <fullName evidence="1">Uncharacterized protein</fullName>
    </submittedName>
</protein>
<evidence type="ECO:0000313" key="1">
    <source>
        <dbReference type="EMBL" id="SVA73695.1"/>
    </source>
</evidence>
<proteinExistence type="predicted"/>
<accession>A0A381Y9M0</accession>